<protein>
    <submittedName>
        <fullName evidence="2">Membrane protein</fullName>
    </submittedName>
</protein>
<dbReference type="PATRIC" id="fig|1214179.4.peg.224"/>
<dbReference type="Pfam" id="PF22564">
    <property type="entry name" value="HAAS"/>
    <property type="match status" value="1"/>
</dbReference>
<sequence length="251" mass="28403">MTRTEYMEQLEKYLKKLPHKEYFEAISFFNEYFDEAGPERETEIIEELGSPKEAASELINNILNKQIQEEKEQQEPIQLNWKLWVGLGALSMTGLFSFFLLFIMGEFIGVIPLFATLILGAFFLGRYFRNFSQTKRTLWLAILAVISLPIAIPLLLILLASLLGLVALILALIVGAFVLGVGLLTSGGYLIWEAFSLMSEGFNIFLMGFGSGLSLIGGAILIYILTGFFAYWSWRLVKACFKWILKRGKRA</sequence>
<evidence type="ECO:0000313" key="3">
    <source>
        <dbReference type="Proteomes" id="UP000028185"/>
    </source>
</evidence>
<proteinExistence type="predicted"/>
<organism evidence="2 3">
    <name type="scientific">Streptococcus suis 6407</name>
    <dbReference type="NCBI Taxonomy" id="1214179"/>
    <lineage>
        <taxon>Bacteria</taxon>
        <taxon>Bacillati</taxon>
        <taxon>Bacillota</taxon>
        <taxon>Bacilli</taxon>
        <taxon>Lactobacillales</taxon>
        <taxon>Streptococcaceae</taxon>
        <taxon>Streptococcus</taxon>
    </lineage>
</organism>
<reference evidence="2 3" key="1">
    <citation type="journal article" date="2014" name="Genome Announc.">
        <title>Whole-Genome Sequence of Streptococcus suis Serotype 4 Reference Strain 6407.</title>
        <authorList>
            <person name="Wang K."/>
            <person name="Chen J."/>
            <person name="Yao H."/>
            <person name="Lu C."/>
        </authorList>
    </citation>
    <scope>NUCLEOTIDE SEQUENCE [LARGE SCALE GENOMIC DNA]</scope>
    <source>
        <strain evidence="2">6407</strain>
    </source>
</reference>
<evidence type="ECO:0000256" key="1">
    <source>
        <dbReference type="SAM" id="Phobius"/>
    </source>
</evidence>
<keyword evidence="1" id="KW-0472">Membrane</keyword>
<accession>A0A075SEM0</accession>
<dbReference type="HOGENOM" id="CLU_080365_2_0_9"/>
<dbReference type="Proteomes" id="UP000028185">
    <property type="component" value="Chromosome"/>
</dbReference>
<dbReference type="EMBL" id="CP008921">
    <property type="protein sequence ID" value="AIG42764.1"/>
    <property type="molecule type" value="Genomic_DNA"/>
</dbReference>
<dbReference type="InterPro" id="IPR036259">
    <property type="entry name" value="MFS_trans_sf"/>
</dbReference>
<gene>
    <name evidence="2" type="ORF">ID09_01265</name>
</gene>
<feature type="transmembrane region" description="Helical" evidence="1">
    <location>
        <begin position="107"/>
        <end position="125"/>
    </location>
</feature>
<feature type="transmembrane region" description="Helical" evidence="1">
    <location>
        <begin position="165"/>
        <end position="192"/>
    </location>
</feature>
<name>A0A075SEM0_STRSU</name>
<feature type="transmembrane region" description="Helical" evidence="1">
    <location>
        <begin position="137"/>
        <end position="159"/>
    </location>
</feature>
<keyword evidence="1" id="KW-1133">Transmembrane helix</keyword>
<feature type="transmembrane region" description="Helical" evidence="1">
    <location>
        <begin position="81"/>
        <end position="101"/>
    </location>
</feature>
<evidence type="ECO:0000313" key="2">
    <source>
        <dbReference type="EMBL" id="AIG42764.1"/>
    </source>
</evidence>
<keyword evidence="1" id="KW-0812">Transmembrane</keyword>
<dbReference type="AlphaFoldDB" id="A0A075SEM0"/>
<dbReference type="SUPFAM" id="SSF103473">
    <property type="entry name" value="MFS general substrate transporter"/>
    <property type="match status" value="1"/>
</dbReference>
<dbReference type="RefSeq" id="WP_024382064.1">
    <property type="nucleotide sequence ID" value="NZ_ALLE01000024.1"/>
</dbReference>
<feature type="transmembrane region" description="Helical" evidence="1">
    <location>
        <begin position="204"/>
        <end position="232"/>
    </location>
</feature>